<keyword evidence="4" id="KW-1185">Reference proteome</keyword>
<evidence type="ECO:0000313" key="3">
    <source>
        <dbReference type="EMBL" id="PPB79614.1"/>
    </source>
</evidence>
<feature type="domain" description="DDE" evidence="2">
    <location>
        <begin position="2"/>
        <end position="61"/>
    </location>
</feature>
<dbReference type="InterPro" id="IPR032874">
    <property type="entry name" value="DDE_dom"/>
</dbReference>
<dbReference type="Proteomes" id="UP000239736">
    <property type="component" value="Unassembled WGS sequence"/>
</dbReference>
<reference evidence="3 4" key="1">
    <citation type="submission" date="2018-01" db="EMBL/GenBank/DDBJ databases">
        <title>Genomic Encyclopedia of Archaeal and Bacterial Type Strains, Phase II (KMG-II): from individual species to whole genera.</title>
        <authorList>
            <person name="Goeker M."/>
        </authorList>
    </citation>
    <scope>NUCLEOTIDE SEQUENCE [LARGE SCALE GENOMIC DNA]</scope>
    <source>
        <strain evidence="3 4">DSM 12048</strain>
    </source>
</reference>
<sequence>MQSRRNAKAAKWFLRKLMRRWGPPRVLVTDKLPSYGVARLTLCTSADHRAHKGDHKGVEQSGRGIAPTHPTARED</sequence>
<proteinExistence type="predicted"/>
<comment type="caution">
    <text evidence="3">The sequence shown here is derived from an EMBL/GenBank/DDBJ whole genome shotgun (WGS) entry which is preliminary data.</text>
</comment>
<evidence type="ECO:0000313" key="4">
    <source>
        <dbReference type="Proteomes" id="UP000239736"/>
    </source>
</evidence>
<feature type="non-terminal residue" evidence="3">
    <location>
        <position position="75"/>
    </location>
</feature>
<protein>
    <submittedName>
        <fullName evidence="3">Putative transposase</fullName>
    </submittedName>
</protein>
<evidence type="ECO:0000256" key="1">
    <source>
        <dbReference type="SAM" id="MobiDB-lite"/>
    </source>
</evidence>
<accession>A0A2S5JDP0</accession>
<gene>
    <name evidence="3" type="ORF">LV82_02630</name>
</gene>
<evidence type="ECO:0000259" key="2">
    <source>
        <dbReference type="Pfam" id="PF13610"/>
    </source>
</evidence>
<organism evidence="3 4">
    <name type="scientific">Albidovulum inexpectatum</name>
    <dbReference type="NCBI Taxonomy" id="196587"/>
    <lineage>
        <taxon>Bacteria</taxon>
        <taxon>Pseudomonadati</taxon>
        <taxon>Pseudomonadota</taxon>
        <taxon>Alphaproteobacteria</taxon>
        <taxon>Rhodobacterales</taxon>
        <taxon>Paracoccaceae</taxon>
        <taxon>Albidovulum</taxon>
    </lineage>
</organism>
<name>A0A2S5JDP0_9RHOB</name>
<feature type="region of interest" description="Disordered" evidence="1">
    <location>
        <begin position="48"/>
        <end position="75"/>
    </location>
</feature>
<dbReference type="EMBL" id="PRDS01000010">
    <property type="protein sequence ID" value="PPB79614.1"/>
    <property type="molecule type" value="Genomic_DNA"/>
</dbReference>
<dbReference type="Pfam" id="PF13610">
    <property type="entry name" value="DDE_Tnp_IS240"/>
    <property type="match status" value="1"/>
</dbReference>
<dbReference type="AlphaFoldDB" id="A0A2S5JDP0"/>